<keyword evidence="3" id="KW-1185">Reference proteome</keyword>
<dbReference type="InterPro" id="IPR010380">
    <property type="entry name" value="DUF975"/>
</dbReference>
<dbReference type="Pfam" id="PF06161">
    <property type="entry name" value="DUF975"/>
    <property type="match status" value="1"/>
</dbReference>
<feature type="transmembrane region" description="Helical" evidence="1">
    <location>
        <begin position="21"/>
        <end position="39"/>
    </location>
</feature>
<feature type="transmembrane region" description="Helical" evidence="1">
    <location>
        <begin position="104"/>
        <end position="130"/>
    </location>
</feature>
<dbReference type="RefSeq" id="WP_285746362.1">
    <property type="nucleotide sequence ID" value="NZ_CP127162.1"/>
</dbReference>
<dbReference type="EMBL" id="CP127162">
    <property type="protein sequence ID" value="WIV19897.1"/>
    <property type="molecule type" value="Genomic_DNA"/>
</dbReference>
<dbReference type="Proteomes" id="UP001236415">
    <property type="component" value="Chromosome"/>
</dbReference>
<keyword evidence="1" id="KW-1133">Transmembrane helix</keyword>
<evidence type="ECO:0000313" key="2">
    <source>
        <dbReference type="EMBL" id="WIV19897.1"/>
    </source>
</evidence>
<organism evidence="2 3">
    <name type="scientific">Paenibacillus polygoni</name>
    <dbReference type="NCBI Taxonomy" id="3050112"/>
    <lineage>
        <taxon>Bacteria</taxon>
        <taxon>Bacillati</taxon>
        <taxon>Bacillota</taxon>
        <taxon>Bacilli</taxon>
        <taxon>Bacillales</taxon>
        <taxon>Paenibacillaceae</taxon>
        <taxon>Paenibacillus</taxon>
    </lineage>
</organism>
<feature type="transmembrane region" description="Helical" evidence="1">
    <location>
        <begin position="168"/>
        <end position="193"/>
    </location>
</feature>
<feature type="transmembrane region" description="Helical" evidence="1">
    <location>
        <begin position="59"/>
        <end position="83"/>
    </location>
</feature>
<protein>
    <submittedName>
        <fullName evidence="2">DUF975 family protein</fullName>
    </submittedName>
</protein>
<accession>A0ABY8X2Z5</accession>
<dbReference type="PANTHER" id="PTHR40076">
    <property type="entry name" value="MEMBRANE PROTEIN-RELATED"/>
    <property type="match status" value="1"/>
</dbReference>
<name>A0ABY8X2Z5_9BACL</name>
<evidence type="ECO:0000313" key="3">
    <source>
        <dbReference type="Proteomes" id="UP001236415"/>
    </source>
</evidence>
<evidence type="ECO:0000256" key="1">
    <source>
        <dbReference type="SAM" id="Phobius"/>
    </source>
</evidence>
<keyword evidence="1" id="KW-0812">Transmembrane</keyword>
<reference evidence="2 3" key="1">
    <citation type="submission" date="2023-06" db="EMBL/GenBank/DDBJ databases">
        <title>Paenibacillus polygonum sp. nov., an endophytic bacterium, isolated from Polygonum lapathifolium L. in Nanji Wetland National Nature Reserve, South of Poyang Lake, Jiangxi Province, China.</title>
        <authorList>
            <person name="Yu Z."/>
        </authorList>
    </citation>
    <scope>NUCLEOTIDE SEQUENCE [LARGE SCALE GENOMIC DNA]</scope>
    <source>
        <strain evidence="2 3">C31</strain>
    </source>
</reference>
<keyword evidence="1" id="KW-0472">Membrane</keyword>
<dbReference type="PANTHER" id="PTHR40076:SF1">
    <property type="entry name" value="MEMBRANE PROTEIN"/>
    <property type="match status" value="1"/>
</dbReference>
<sequence length="211" mass="24563">MGIMKMKRRSLDALKGNWGKAILLTVLISIITVLIPTAMDMQRSGGVESWVNDEAPGSLFSFVYEIVLMPFYVGVTWFYINLIRKEKAQIRNIFKIYQDGRLTLKLIWTYIVMIFFILLWTLLLIVPGIIKSISYSQTLYVLRDHPEYSATQAITESRRLMNGYKWKYVLFLLSFIGWFLLTAITFGLAWFFVGPYFSAAQAVFYDELKEQ</sequence>
<proteinExistence type="predicted"/>
<gene>
    <name evidence="2" type="ORF">QPK24_03920</name>
</gene>